<evidence type="ECO:0000256" key="7">
    <source>
        <dbReference type="SAM" id="Phobius"/>
    </source>
</evidence>
<feature type="transmembrane region" description="Helical" evidence="7">
    <location>
        <begin position="149"/>
        <end position="170"/>
    </location>
</feature>
<evidence type="ECO:0000256" key="4">
    <source>
        <dbReference type="ARBA" id="ARBA00022692"/>
    </source>
</evidence>
<keyword evidence="6 7" id="KW-0472">Membrane</keyword>
<accession>A0A1Y0I922</accession>
<organism evidence="8 9">
    <name type="scientific">Oleiphilus messinensis</name>
    <dbReference type="NCBI Taxonomy" id="141451"/>
    <lineage>
        <taxon>Bacteria</taxon>
        <taxon>Pseudomonadati</taxon>
        <taxon>Pseudomonadota</taxon>
        <taxon>Gammaproteobacteria</taxon>
        <taxon>Oceanospirillales</taxon>
        <taxon>Oleiphilaceae</taxon>
        <taxon>Oleiphilus</taxon>
    </lineage>
</organism>
<dbReference type="GO" id="GO:0005886">
    <property type="term" value="C:plasma membrane"/>
    <property type="evidence" value="ECO:0007669"/>
    <property type="project" value="UniProtKB-SubCell"/>
</dbReference>
<evidence type="ECO:0000256" key="2">
    <source>
        <dbReference type="ARBA" id="ARBA00007928"/>
    </source>
</evidence>
<protein>
    <submittedName>
        <fullName evidence="8">Translocator protein, LysE family</fullName>
    </submittedName>
</protein>
<dbReference type="AlphaFoldDB" id="A0A1Y0I922"/>
<evidence type="ECO:0000256" key="5">
    <source>
        <dbReference type="ARBA" id="ARBA00022989"/>
    </source>
</evidence>
<feature type="transmembrane region" description="Helical" evidence="7">
    <location>
        <begin position="69"/>
        <end position="91"/>
    </location>
</feature>
<dbReference type="OrthoDB" id="9804822at2"/>
<proteinExistence type="inferred from homology"/>
<dbReference type="RefSeq" id="WP_087461950.1">
    <property type="nucleotide sequence ID" value="NZ_CP021425.1"/>
</dbReference>
<feature type="transmembrane region" description="Helical" evidence="7">
    <location>
        <begin position="111"/>
        <end position="129"/>
    </location>
</feature>
<dbReference type="InterPro" id="IPR001123">
    <property type="entry name" value="LeuE-type"/>
</dbReference>
<dbReference type="EMBL" id="CP021425">
    <property type="protein sequence ID" value="ARU57012.1"/>
    <property type="molecule type" value="Genomic_DNA"/>
</dbReference>
<dbReference type="Proteomes" id="UP000196027">
    <property type="component" value="Chromosome"/>
</dbReference>
<evidence type="ECO:0000256" key="6">
    <source>
        <dbReference type="ARBA" id="ARBA00023136"/>
    </source>
</evidence>
<sequence>MQFESWVAFCSIALIATATPGPAVLLVSVNSIAFGFKASLVTALGNVSGLFIMSGFSVLGLSAVVLHSAVAFTVVKVLGALYLIYMGLKLWRNGVGKIELNCFEKKKAGNLNLYFQGVLVALTNPKAIIFTTALFPQFVVVSEPLLPQFLLFVFSFMILSFVCLCAYALLAQRTKATHNSVSGKLLGKVFGSTFLGAGCLLATTSR</sequence>
<dbReference type="PANTHER" id="PTHR30086">
    <property type="entry name" value="ARGININE EXPORTER PROTEIN ARGO"/>
    <property type="match status" value="1"/>
</dbReference>
<reference evidence="8 9" key="1">
    <citation type="submission" date="2017-05" db="EMBL/GenBank/DDBJ databases">
        <title>Genomic insights into alkan degradation activity of Oleiphilus messinensis.</title>
        <authorList>
            <person name="Kozyavkin S.A."/>
            <person name="Slesarev A.I."/>
            <person name="Golyshin P.N."/>
            <person name="Korzhenkov A."/>
            <person name="Golyshina O.N."/>
            <person name="Toshchakov S.V."/>
        </authorList>
    </citation>
    <scope>NUCLEOTIDE SEQUENCE [LARGE SCALE GENOMIC DNA]</scope>
    <source>
        <strain evidence="8 9">ME102</strain>
    </source>
</reference>
<feature type="transmembrane region" description="Helical" evidence="7">
    <location>
        <begin position="6"/>
        <end position="28"/>
    </location>
</feature>
<name>A0A1Y0I922_9GAMM</name>
<evidence type="ECO:0000313" key="8">
    <source>
        <dbReference type="EMBL" id="ARU57012.1"/>
    </source>
</evidence>
<evidence type="ECO:0000256" key="1">
    <source>
        <dbReference type="ARBA" id="ARBA00004651"/>
    </source>
</evidence>
<keyword evidence="9" id="KW-1185">Reference proteome</keyword>
<dbReference type="PIRSF" id="PIRSF006324">
    <property type="entry name" value="LeuE"/>
    <property type="match status" value="1"/>
</dbReference>
<dbReference type="GO" id="GO:0042970">
    <property type="term" value="F:homoserine transmembrane transporter activity"/>
    <property type="evidence" value="ECO:0007669"/>
    <property type="project" value="TreeGrafter"/>
</dbReference>
<dbReference type="PANTHER" id="PTHR30086:SF14">
    <property type="entry name" value="HOMOSERINE_HOMOSERINE LACTONE EFFLUX PROTEIN"/>
    <property type="match status" value="1"/>
</dbReference>
<evidence type="ECO:0000313" key="9">
    <source>
        <dbReference type="Proteomes" id="UP000196027"/>
    </source>
</evidence>
<keyword evidence="5 7" id="KW-1133">Transmembrane helix</keyword>
<gene>
    <name evidence="8" type="ORF">OLMES_2968</name>
</gene>
<dbReference type="Pfam" id="PF01810">
    <property type="entry name" value="LysE"/>
    <property type="match status" value="1"/>
</dbReference>
<feature type="transmembrane region" description="Helical" evidence="7">
    <location>
        <begin position="40"/>
        <end position="63"/>
    </location>
</feature>
<comment type="similarity">
    <text evidence="2">Belongs to the Rht family.</text>
</comment>
<keyword evidence="3" id="KW-1003">Cell membrane</keyword>
<dbReference type="KEGG" id="ome:OLMES_2968"/>
<comment type="subcellular location">
    <subcellularLocation>
        <location evidence="1">Cell membrane</location>
        <topology evidence="1">Multi-pass membrane protein</topology>
    </subcellularLocation>
</comment>
<keyword evidence="4 7" id="KW-0812">Transmembrane</keyword>
<evidence type="ECO:0000256" key="3">
    <source>
        <dbReference type="ARBA" id="ARBA00022475"/>
    </source>
</evidence>